<dbReference type="InterPro" id="IPR016135">
    <property type="entry name" value="UBQ-conjugating_enzyme/RWD"/>
</dbReference>
<evidence type="ECO:0000313" key="4">
    <source>
        <dbReference type="EMBL" id="PWY88924.1"/>
    </source>
</evidence>
<keyword evidence="1" id="KW-0833">Ubl conjugation pathway</keyword>
<dbReference type="RefSeq" id="XP_025402111.1">
    <property type="nucleotide sequence ID" value="XM_025547809.1"/>
</dbReference>
<dbReference type="InterPro" id="IPR050113">
    <property type="entry name" value="Ub_conjugating_enzyme"/>
</dbReference>
<dbReference type="OrthoDB" id="1158011at2759"/>
<feature type="compositionally biased region" description="Low complexity" evidence="2">
    <location>
        <begin position="211"/>
        <end position="220"/>
    </location>
</feature>
<dbReference type="Pfam" id="PF00179">
    <property type="entry name" value="UQ_con"/>
    <property type="match status" value="1"/>
</dbReference>
<keyword evidence="5" id="KW-1185">Reference proteome</keyword>
<dbReference type="AlphaFoldDB" id="A0A317WQZ1"/>
<dbReference type="PANTHER" id="PTHR24067">
    <property type="entry name" value="UBIQUITIN-CONJUGATING ENZYME E2"/>
    <property type="match status" value="1"/>
</dbReference>
<sequence>MSPSTRRLLKEAAELNTHPSPHFHAAPISDDNLYDWHFTLQGPPAPSPYARGIYHGRIVLPSTYPLRPPSFRFLTPSGRFEVNREICLSISGHHEETWQPAWGIRTALIALRSFMDGDAKGQVGGLDVGEGVRRRYAEESRGWRCELPRLQRQHHPHRLPPQRHAHTPIPKLNPILNPNLSLNHNNHNHNHNPKFSFNNHNSTPNPPPPQQQQQQQSPTTAPGWTEPSSAC</sequence>
<dbReference type="Proteomes" id="UP000247233">
    <property type="component" value="Unassembled WGS sequence"/>
</dbReference>
<dbReference type="EMBL" id="MSFL01000004">
    <property type="protein sequence ID" value="PWY88924.1"/>
    <property type="molecule type" value="Genomic_DNA"/>
</dbReference>
<protein>
    <submittedName>
        <fullName evidence="4">UBC-like protein</fullName>
    </submittedName>
</protein>
<name>A0A317WQZ1_9EURO</name>
<evidence type="ECO:0000256" key="1">
    <source>
        <dbReference type="ARBA" id="ARBA00022786"/>
    </source>
</evidence>
<dbReference type="SUPFAM" id="SSF54495">
    <property type="entry name" value="UBC-like"/>
    <property type="match status" value="1"/>
</dbReference>
<feature type="compositionally biased region" description="Basic residues" evidence="2">
    <location>
        <begin position="154"/>
        <end position="166"/>
    </location>
</feature>
<dbReference type="VEuPathDB" id="FungiDB:BO70DRAFT_426619"/>
<dbReference type="FunFam" id="3.10.110.10:FF:000093">
    <property type="entry name" value="Ubiquitin conjugating enzyme (UbcF), putative"/>
    <property type="match status" value="1"/>
</dbReference>
<dbReference type="PROSITE" id="PS50127">
    <property type="entry name" value="UBC_2"/>
    <property type="match status" value="1"/>
</dbReference>
<dbReference type="CDD" id="cd23799">
    <property type="entry name" value="UBCc_UBE2J"/>
    <property type="match status" value="1"/>
</dbReference>
<gene>
    <name evidence="4" type="ORF">BO70DRAFT_426619</name>
</gene>
<dbReference type="STRING" id="1448321.A0A317WQZ1"/>
<reference evidence="4 5" key="1">
    <citation type="submission" date="2016-12" db="EMBL/GenBank/DDBJ databases">
        <title>The genomes of Aspergillus section Nigri reveals drivers in fungal speciation.</title>
        <authorList>
            <consortium name="DOE Joint Genome Institute"/>
            <person name="Vesth T.C."/>
            <person name="Nybo J."/>
            <person name="Theobald S."/>
            <person name="Brandl J."/>
            <person name="Frisvad J.C."/>
            <person name="Nielsen K.F."/>
            <person name="Lyhne E.K."/>
            <person name="Kogle M.E."/>
            <person name="Kuo A."/>
            <person name="Riley R."/>
            <person name="Clum A."/>
            <person name="Nolan M."/>
            <person name="Lipzen A."/>
            <person name="Salamov A."/>
            <person name="Henrissat B."/>
            <person name="Wiebenga A."/>
            <person name="De Vries R.P."/>
            <person name="Grigoriev I.V."/>
            <person name="Mortensen U.H."/>
            <person name="Andersen M.R."/>
            <person name="Baker S.E."/>
        </authorList>
    </citation>
    <scope>NUCLEOTIDE SEQUENCE [LARGE SCALE GENOMIC DNA]</scope>
    <source>
        <strain evidence="4 5">CBS 117.55</strain>
    </source>
</reference>
<evidence type="ECO:0000256" key="2">
    <source>
        <dbReference type="SAM" id="MobiDB-lite"/>
    </source>
</evidence>
<organism evidence="4 5">
    <name type="scientific">Aspergillus heteromorphus CBS 117.55</name>
    <dbReference type="NCBI Taxonomy" id="1448321"/>
    <lineage>
        <taxon>Eukaryota</taxon>
        <taxon>Fungi</taxon>
        <taxon>Dikarya</taxon>
        <taxon>Ascomycota</taxon>
        <taxon>Pezizomycotina</taxon>
        <taxon>Eurotiomycetes</taxon>
        <taxon>Eurotiomycetidae</taxon>
        <taxon>Eurotiales</taxon>
        <taxon>Aspergillaceae</taxon>
        <taxon>Aspergillus</taxon>
        <taxon>Aspergillus subgen. Circumdati</taxon>
    </lineage>
</organism>
<feature type="region of interest" description="Disordered" evidence="2">
    <location>
        <begin position="154"/>
        <end position="231"/>
    </location>
</feature>
<evidence type="ECO:0000313" key="5">
    <source>
        <dbReference type="Proteomes" id="UP000247233"/>
    </source>
</evidence>
<dbReference type="Gene3D" id="3.10.110.10">
    <property type="entry name" value="Ubiquitin Conjugating Enzyme"/>
    <property type="match status" value="1"/>
</dbReference>
<dbReference type="SMART" id="SM00212">
    <property type="entry name" value="UBCc"/>
    <property type="match status" value="1"/>
</dbReference>
<feature type="compositionally biased region" description="Low complexity" evidence="2">
    <location>
        <begin position="168"/>
        <end position="185"/>
    </location>
</feature>
<accession>A0A317WQZ1</accession>
<feature type="domain" description="UBC core" evidence="3">
    <location>
        <begin position="3"/>
        <end position="156"/>
    </location>
</feature>
<proteinExistence type="predicted"/>
<dbReference type="InterPro" id="IPR000608">
    <property type="entry name" value="UBC"/>
</dbReference>
<dbReference type="GeneID" id="37070046"/>
<feature type="compositionally biased region" description="Low complexity" evidence="2">
    <location>
        <begin position="193"/>
        <end position="203"/>
    </location>
</feature>
<comment type="caution">
    <text evidence="4">The sequence shown here is derived from an EMBL/GenBank/DDBJ whole genome shotgun (WGS) entry which is preliminary data.</text>
</comment>
<evidence type="ECO:0000259" key="3">
    <source>
        <dbReference type="PROSITE" id="PS50127"/>
    </source>
</evidence>